<organism evidence="2 3">
    <name type="scientific">Peribacillus butanolivorans</name>
    <dbReference type="NCBI Taxonomy" id="421767"/>
    <lineage>
        <taxon>Bacteria</taxon>
        <taxon>Bacillati</taxon>
        <taxon>Bacillota</taxon>
        <taxon>Bacilli</taxon>
        <taxon>Bacillales</taxon>
        <taxon>Bacillaceae</taxon>
        <taxon>Peribacillus</taxon>
    </lineage>
</organism>
<evidence type="ECO:0008006" key="4">
    <source>
        <dbReference type="Google" id="ProtNLM"/>
    </source>
</evidence>
<comment type="caution">
    <text evidence="2">The sequence shown here is derived from an EMBL/GenBank/DDBJ whole genome shotgun (WGS) entry which is preliminary data.</text>
</comment>
<evidence type="ECO:0000256" key="1">
    <source>
        <dbReference type="SAM" id="Phobius"/>
    </source>
</evidence>
<dbReference type="Proteomes" id="UP000220106">
    <property type="component" value="Unassembled WGS sequence"/>
</dbReference>
<keyword evidence="1" id="KW-0472">Membrane</keyword>
<feature type="transmembrane region" description="Helical" evidence="1">
    <location>
        <begin position="85"/>
        <end position="103"/>
    </location>
</feature>
<feature type="transmembrane region" description="Helical" evidence="1">
    <location>
        <begin position="6"/>
        <end position="25"/>
    </location>
</feature>
<proteinExistence type="predicted"/>
<keyword evidence="1" id="KW-1133">Transmembrane helix</keyword>
<gene>
    <name evidence="2" type="ORF">CN689_12475</name>
</gene>
<reference evidence="2 3" key="1">
    <citation type="submission" date="2017-09" db="EMBL/GenBank/DDBJ databases">
        <title>Large-scale bioinformatics analysis of Bacillus genomes uncovers conserved roles of natural products in bacterial physiology.</title>
        <authorList>
            <consortium name="Agbiome Team Llc"/>
            <person name="Bleich R.M."/>
            <person name="Kirk G.J."/>
            <person name="Santa Maria K.C."/>
            <person name="Allen S.E."/>
            <person name="Farag S."/>
            <person name="Shank E.A."/>
            <person name="Bowers A."/>
        </authorList>
    </citation>
    <scope>NUCLEOTIDE SEQUENCE [LARGE SCALE GENOMIC DNA]</scope>
    <source>
        <strain evidence="2 3">AFS003229</strain>
    </source>
</reference>
<evidence type="ECO:0000313" key="3">
    <source>
        <dbReference type="Proteomes" id="UP000220106"/>
    </source>
</evidence>
<dbReference type="AlphaFoldDB" id="A0AAX0S566"/>
<sequence length="104" mass="11946">MMYFAQRIIIFSITLALIIFMLLVLKGKNLIKYERSLYFTGLITIICIVISPTLTVIYPALYTLLVLLVCISLIRKEVKKSTKYINILSAINILSIIIVQFILF</sequence>
<name>A0AAX0S566_9BACI</name>
<accession>A0AAX0S566</accession>
<dbReference type="EMBL" id="NUEQ01000020">
    <property type="protein sequence ID" value="PEJ33156.1"/>
    <property type="molecule type" value="Genomic_DNA"/>
</dbReference>
<feature type="transmembrane region" description="Helical" evidence="1">
    <location>
        <begin position="37"/>
        <end position="54"/>
    </location>
</feature>
<protein>
    <recommendedName>
        <fullName evidence="4">DUF3953 domain-containing protein</fullName>
    </recommendedName>
</protein>
<keyword evidence="1" id="KW-0812">Transmembrane</keyword>
<evidence type="ECO:0000313" key="2">
    <source>
        <dbReference type="EMBL" id="PEJ33156.1"/>
    </source>
</evidence>